<dbReference type="EMBL" id="MU860196">
    <property type="protein sequence ID" value="KAK4236389.1"/>
    <property type="molecule type" value="Genomic_DNA"/>
</dbReference>
<proteinExistence type="predicted"/>
<feature type="transmembrane region" description="Helical" evidence="2">
    <location>
        <begin position="242"/>
        <end position="261"/>
    </location>
</feature>
<accession>A0AAN7HDC5</accession>
<feature type="region of interest" description="Disordered" evidence="1">
    <location>
        <begin position="197"/>
        <end position="225"/>
    </location>
</feature>
<feature type="compositionally biased region" description="Basic and acidic residues" evidence="1">
    <location>
        <begin position="197"/>
        <end position="214"/>
    </location>
</feature>
<feature type="region of interest" description="Disordered" evidence="1">
    <location>
        <begin position="38"/>
        <end position="63"/>
    </location>
</feature>
<gene>
    <name evidence="4" type="ORF">C8A03DRAFT_45623</name>
</gene>
<evidence type="ECO:0000313" key="4">
    <source>
        <dbReference type="EMBL" id="KAK4236389.1"/>
    </source>
</evidence>
<feature type="signal peptide" evidence="3">
    <location>
        <begin position="1"/>
        <end position="20"/>
    </location>
</feature>
<feature type="chain" id="PRO_5042945339" evidence="3">
    <location>
        <begin position="21"/>
        <end position="262"/>
    </location>
</feature>
<keyword evidence="3" id="KW-0732">Signal</keyword>
<keyword evidence="2" id="KW-0812">Transmembrane</keyword>
<evidence type="ECO:0000256" key="1">
    <source>
        <dbReference type="SAM" id="MobiDB-lite"/>
    </source>
</evidence>
<dbReference type="AlphaFoldDB" id="A0AAN7HDC5"/>
<organism evidence="4 5">
    <name type="scientific">Achaetomium macrosporum</name>
    <dbReference type="NCBI Taxonomy" id="79813"/>
    <lineage>
        <taxon>Eukaryota</taxon>
        <taxon>Fungi</taxon>
        <taxon>Dikarya</taxon>
        <taxon>Ascomycota</taxon>
        <taxon>Pezizomycotina</taxon>
        <taxon>Sordariomycetes</taxon>
        <taxon>Sordariomycetidae</taxon>
        <taxon>Sordariales</taxon>
        <taxon>Chaetomiaceae</taxon>
        <taxon>Achaetomium</taxon>
    </lineage>
</organism>
<reference evidence="4" key="1">
    <citation type="journal article" date="2023" name="Mol. Phylogenet. Evol.">
        <title>Genome-scale phylogeny and comparative genomics of the fungal order Sordariales.</title>
        <authorList>
            <person name="Hensen N."/>
            <person name="Bonometti L."/>
            <person name="Westerberg I."/>
            <person name="Brannstrom I.O."/>
            <person name="Guillou S."/>
            <person name="Cros-Aarteil S."/>
            <person name="Calhoun S."/>
            <person name="Haridas S."/>
            <person name="Kuo A."/>
            <person name="Mondo S."/>
            <person name="Pangilinan J."/>
            <person name="Riley R."/>
            <person name="LaButti K."/>
            <person name="Andreopoulos B."/>
            <person name="Lipzen A."/>
            <person name="Chen C."/>
            <person name="Yan M."/>
            <person name="Daum C."/>
            <person name="Ng V."/>
            <person name="Clum A."/>
            <person name="Steindorff A."/>
            <person name="Ohm R.A."/>
            <person name="Martin F."/>
            <person name="Silar P."/>
            <person name="Natvig D.O."/>
            <person name="Lalanne C."/>
            <person name="Gautier V."/>
            <person name="Ament-Velasquez S.L."/>
            <person name="Kruys A."/>
            <person name="Hutchinson M.I."/>
            <person name="Powell A.J."/>
            <person name="Barry K."/>
            <person name="Miller A.N."/>
            <person name="Grigoriev I.V."/>
            <person name="Debuchy R."/>
            <person name="Gladieux P."/>
            <person name="Hiltunen Thoren M."/>
            <person name="Johannesson H."/>
        </authorList>
    </citation>
    <scope>NUCLEOTIDE SEQUENCE</scope>
    <source>
        <strain evidence="4">CBS 532.94</strain>
    </source>
</reference>
<sequence length="262" mass="27292">MPHFAATLPLLATILALANGEEFLLSAVAQLPPTPAGPYAPAPPLPPNLPAATAAPHQQEGKEPSVFVLTQVPAGPAATGAAGHDDGVCDAVAARIKPQLTPKPVYPGPLQGLAAHMGGIQFDNCKDFSFHGGNANLDGTDRFKTFAAERYTTFLVPIWAKVHELWQACGDKTDEFDEVKNEPCYKWALEQCRPSGEEKAADDGVKDEGVKEKQPTASAQPVGGAAKAPTGFTFFGAAGRCGVSRAVAVGVAGVMAILWVVV</sequence>
<feature type="compositionally biased region" description="Pro residues" evidence="1">
    <location>
        <begin position="38"/>
        <end position="49"/>
    </location>
</feature>
<keyword evidence="5" id="KW-1185">Reference proteome</keyword>
<comment type="caution">
    <text evidence="4">The sequence shown here is derived from an EMBL/GenBank/DDBJ whole genome shotgun (WGS) entry which is preliminary data.</text>
</comment>
<reference evidence="4" key="2">
    <citation type="submission" date="2023-05" db="EMBL/GenBank/DDBJ databases">
        <authorList>
            <consortium name="Lawrence Berkeley National Laboratory"/>
            <person name="Steindorff A."/>
            <person name="Hensen N."/>
            <person name="Bonometti L."/>
            <person name="Westerberg I."/>
            <person name="Brannstrom I.O."/>
            <person name="Guillou S."/>
            <person name="Cros-Aarteil S."/>
            <person name="Calhoun S."/>
            <person name="Haridas S."/>
            <person name="Kuo A."/>
            <person name="Mondo S."/>
            <person name="Pangilinan J."/>
            <person name="Riley R."/>
            <person name="Labutti K."/>
            <person name="Andreopoulos B."/>
            <person name="Lipzen A."/>
            <person name="Chen C."/>
            <person name="Yanf M."/>
            <person name="Daum C."/>
            <person name="Ng V."/>
            <person name="Clum A."/>
            <person name="Ohm R."/>
            <person name="Martin F."/>
            <person name="Silar P."/>
            <person name="Natvig D."/>
            <person name="Lalanne C."/>
            <person name="Gautier V."/>
            <person name="Ament-Velasquez S.L."/>
            <person name="Kruys A."/>
            <person name="Hutchinson M.I."/>
            <person name="Powell A.J."/>
            <person name="Barry K."/>
            <person name="Miller A.N."/>
            <person name="Grigoriev I.V."/>
            <person name="Debuchy R."/>
            <person name="Gladieux P."/>
            <person name="Thoren M.H."/>
            <person name="Johannesson H."/>
        </authorList>
    </citation>
    <scope>NUCLEOTIDE SEQUENCE</scope>
    <source>
        <strain evidence="4">CBS 532.94</strain>
    </source>
</reference>
<keyword evidence="2" id="KW-0472">Membrane</keyword>
<evidence type="ECO:0000256" key="3">
    <source>
        <dbReference type="SAM" id="SignalP"/>
    </source>
</evidence>
<name>A0AAN7HDC5_9PEZI</name>
<protein>
    <submittedName>
        <fullName evidence="4">Uncharacterized protein</fullName>
    </submittedName>
</protein>
<evidence type="ECO:0000256" key="2">
    <source>
        <dbReference type="SAM" id="Phobius"/>
    </source>
</evidence>
<dbReference type="Proteomes" id="UP001303760">
    <property type="component" value="Unassembled WGS sequence"/>
</dbReference>
<evidence type="ECO:0000313" key="5">
    <source>
        <dbReference type="Proteomes" id="UP001303760"/>
    </source>
</evidence>
<keyword evidence="2" id="KW-1133">Transmembrane helix</keyword>